<dbReference type="InterPro" id="IPR016167">
    <property type="entry name" value="FAD-bd_PCMH_sub1"/>
</dbReference>
<dbReference type="PANTHER" id="PTHR42659">
    <property type="entry name" value="XANTHINE DEHYDROGENASE SUBUNIT C-RELATED"/>
    <property type="match status" value="1"/>
</dbReference>
<dbReference type="InterPro" id="IPR002346">
    <property type="entry name" value="Mopterin_DH_FAD-bd"/>
</dbReference>
<evidence type="ECO:0000256" key="3">
    <source>
        <dbReference type="ARBA" id="ARBA00023002"/>
    </source>
</evidence>
<protein>
    <submittedName>
        <fullName evidence="5">Xanthine dehydrogenase family protein subunit M</fullName>
    </submittedName>
</protein>
<accession>A0A9D2EFF3</accession>
<evidence type="ECO:0000259" key="4">
    <source>
        <dbReference type="PROSITE" id="PS51387"/>
    </source>
</evidence>
<dbReference type="InterPro" id="IPR036318">
    <property type="entry name" value="FAD-bd_PCMH-like_sf"/>
</dbReference>
<dbReference type="SMART" id="SM01092">
    <property type="entry name" value="CO_deh_flav_C"/>
    <property type="match status" value="1"/>
</dbReference>
<dbReference type="InterPro" id="IPR016169">
    <property type="entry name" value="FAD-bd_PCMH_sub2"/>
</dbReference>
<dbReference type="SUPFAM" id="SSF56176">
    <property type="entry name" value="FAD-binding/transporter-associated domain-like"/>
    <property type="match status" value="1"/>
</dbReference>
<dbReference type="Pfam" id="PF03450">
    <property type="entry name" value="CO_deh_flav_C"/>
    <property type="match status" value="1"/>
</dbReference>
<gene>
    <name evidence="5" type="ORF">H9815_13620</name>
</gene>
<proteinExistence type="predicted"/>
<evidence type="ECO:0000313" key="6">
    <source>
        <dbReference type="Proteomes" id="UP000824037"/>
    </source>
</evidence>
<evidence type="ECO:0000256" key="2">
    <source>
        <dbReference type="ARBA" id="ARBA00022827"/>
    </source>
</evidence>
<dbReference type="InterPro" id="IPR036683">
    <property type="entry name" value="CO_DH_flav_C_dom_sf"/>
</dbReference>
<dbReference type="InterPro" id="IPR016166">
    <property type="entry name" value="FAD-bd_PCMH"/>
</dbReference>
<sequence length="286" mass="29970">MIPSTFDYQAPATVAEALALLADDTMDVKLLAGGQSLLPVLKLRMADPELVVSLARIEELRGVRQDGETIVIGAMTRHAEVASDPVIAARTPLLARAAGEIADPQVRHRGTIGGAVVHADPASDMPATLSALEAEMTVVGPTGERTVPAAEFFVDFFTTAVEEDEILTAIRVPAYDGWGVGYEKFTRVAQQWPIVSVAAMVRLDGDSIAEARVALGNMDTVPVRASSVEEALTGAAVTEEAVAAACASAAEGTNPTDDLNGDAEYRRHLATVLTRRAVLAAARDAG</sequence>
<dbReference type="PANTHER" id="PTHR42659:SF2">
    <property type="entry name" value="XANTHINE DEHYDROGENASE SUBUNIT C-RELATED"/>
    <property type="match status" value="1"/>
</dbReference>
<reference evidence="5" key="2">
    <citation type="submission" date="2021-04" db="EMBL/GenBank/DDBJ databases">
        <authorList>
            <person name="Gilroy R."/>
        </authorList>
    </citation>
    <scope>NUCLEOTIDE SEQUENCE</scope>
    <source>
        <strain evidence="5">ChiGjej4B4-7305</strain>
    </source>
</reference>
<evidence type="ECO:0000313" key="5">
    <source>
        <dbReference type="EMBL" id="HIZ36808.1"/>
    </source>
</evidence>
<dbReference type="InterPro" id="IPR005107">
    <property type="entry name" value="CO_DH_flav_C"/>
</dbReference>
<evidence type="ECO:0000256" key="1">
    <source>
        <dbReference type="ARBA" id="ARBA00022630"/>
    </source>
</evidence>
<keyword evidence="1" id="KW-0285">Flavoprotein</keyword>
<name>A0A9D2EFF3_9MICO</name>
<dbReference type="GO" id="GO:0016491">
    <property type="term" value="F:oxidoreductase activity"/>
    <property type="evidence" value="ECO:0007669"/>
    <property type="project" value="UniProtKB-KW"/>
</dbReference>
<dbReference type="Proteomes" id="UP000824037">
    <property type="component" value="Unassembled WGS sequence"/>
</dbReference>
<dbReference type="Pfam" id="PF00941">
    <property type="entry name" value="FAD_binding_5"/>
    <property type="match status" value="1"/>
</dbReference>
<keyword evidence="2" id="KW-0274">FAD</keyword>
<dbReference type="EMBL" id="DXBY01000235">
    <property type="protein sequence ID" value="HIZ36808.1"/>
    <property type="molecule type" value="Genomic_DNA"/>
</dbReference>
<dbReference type="FunFam" id="3.30.465.10:FF:000017">
    <property type="entry name" value="Xanthine dehydrogenase, FAD binding subunit"/>
    <property type="match status" value="1"/>
</dbReference>
<feature type="domain" description="FAD-binding PCMH-type" evidence="4">
    <location>
        <begin position="1"/>
        <end position="177"/>
    </location>
</feature>
<comment type="caution">
    <text evidence="5">The sequence shown here is derived from an EMBL/GenBank/DDBJ whole genome shotgun (WGS) entry which is preliminary data.</text>
</comment>
<dbReference type="Gene3D" id="3.30.390.50">
    <property type="entry name" value="CO dehydrogenase flavoprotein, C-terminal domain"/>
    <property type="match status" value="1"/>
</dbReference>
<dbReference type="AlphaFoldDB" id="A0A9D2EFF3"/>
<reference evidence="5" key="1">
    <citation type="journal article" date="2021" name="PeerJ">
        <title>Extensive microbial diversity within the chicken gut microbiome revealed by metagenomics and culture.</title>
        <authorList>
            <person name="Gilroy R."/>
            <person name="Ravi A."/>
            <person name="Getino M."/>
            <person name="Pursley I."/>
            <person name="Horton D.L."/>
            <person name="Alikhan N.F."/>
            <person name="Baker D."/>
            <person name="Gharbi K."/>
            <person name="Hall N."/>
            <person name="Watson M."/>
            <person name="Adriaenssens E.M."/>
            <person name="Foster-Nyarko E."/>
            <person name="Jarju S."/>
            <person name="Secka A."/>
            <person name="Antonio M."/>
            <person name="Oren A."/>
            <person name="Chaudhuri R.R."/>
            <person name="La Ragione R."/>
            <person name="Hildebrand F."/>
            <person name="Pallen M.J."/>
        </authorList>
    </citation>
    <scope>NUCLEOTIDE SEQUENCE</scope>
    <source>
        <strain evidence="5">ChiGjej4B4-7305</strain>
    </source>
</reference>
<organism evidence="5 6">
    <name type="scientific">Candidatus Ruania gallistercoris</name>
    <dbReference type="NCBI Taxonomy" id="2838746"/>
    <lineage>
        <taxon>Bacteria</taxon>
        <taxon>Bacillati</taxon>
        <taxon>Actinomycetota</taxon>
        <taxon>Actinomycetes</taxon>
        <taxon>Micrococcales</taxon>
        <taxon>Ruaniaceae</taxon>
        <taxon>Ruania</taxon>
    </lineage>
</organism>
<dbReference type="Gene3D" id="3.30.465.10">
    <property type="match status" value="1"/>
</dbReference>
<dbReference type="SUPFAM" id="SSF55447">
    <property type="entry name" value="CO dehydrogenase flavoprotein C-terminal domain-like"/>
    <property type="match status" value="1"/>
</dbReference>
<dbReference type="InterPro" id="IPR051312">
    <property type="entry name" value="Diverse_Substr_Oxidored"/>
</dbReference>
<keyword evidence="3" id="KW-0560">Oxidoreductase</keyword>
<dbReference type="PROSITE" id="PS51387">
    <property type="entry name" value="FAD_PCMH"/>
    <property type="match status" value="1"/>
</dbReference>
<dbReference type="Gene3D" id="3.30.43.10">
    <property type="entry name" value="Uridine Diphospho-n-acetylenolpyruvylglucosamine Reductase, domain 2"/>
    <property type="match status" value="1"/>
</dbReference>
<dbReference type="GO" id="GO:0071949">
    <property type="term" value="F:FAD binding"/>
    <property type="evidence" value="ECO:0007669"/>
    <property type="project" value="InterPro"/>
</dbReference>